<accession>A0A1E3PL05</accession>
<feature type="domain" description="Large ribosomal subunit protein mL46 N-terminal" evidence="9">
    <location>
        <begin position="59"/>
        <end position="186"/>
    </location>
</feature>
<dbReference type="STRING" id="857566.A0A1E3PL05"/>
<evidence type="ECO:0000256" key="2">
    <source>
        <dbReference type="ARBA" id="ARBA00009070"/>
    </source>
</evidence>
<keyword evidence="3" id="KW-0809">Transit peptide</keyword>
<dbReference type="Gene3D" id="3.90.79.10">
    <property type="entry name" value="Nucleoside Triphosphate Pyrophosphohydrolase"/>
    <property type="match status" value="1"/>
</dbReference>
<proteinExistence type="inferred from homology"/>
<dbReference type="EMBL" id="KV454409">
    <property type="protein sequence ID" value="ODQ66113.1"/>
    <property type="molecule type" value="Genomic_DNA"/>
</dbReference>
<dbReference type="Proteomes" id="UP000095009">
    <property type="component" value="Unassembled WGS sequence"/>
</dbReference>
<comment type="subcellular location">
    <subcellularLocation>
        <location evidence="1">Mitochondrion</location>
    </subcellularLocation>
</comment>
<dbReference type="CDD" id="cd04661">
    <property type="entry name" value="NUDIX_MRP_L46"/>
    <property type="match status" value="1"/>
</dbReference>
<keyword evidence="6" id="KW-0687">Ribonucleoprotein</keyword>
<dbReference type="PANTHER" id="PTHR13124">
    <property type="entry name" value="39S RIBOSOMAL PROTEIN L46, MITOCHONDRIAL PRECURSOR-RELATED"/>
    <property type="match status" value="1"/>
</dbReference>
<dbReference type="InterPro" id="IPR040008">
    <property type="entry name" value="Ribosomal_mL46"/>
</dbReference>
<gene>
    <name evidence="10" type="ORF">NADFUDRAFT_46647</name>
</gene>
<evidence type="ECO:0000259" key="9">
    <source>
        <dbReference type="Pfam" id="PF11788"/>
    </source>
</evidence>
<dbReference type="InterPro" id="IPR021757">
    <property type="entry name" value="Ribosomal_mL46_N"/>
</dbReference>
<organism evidence="10 11">
    <name type="scientific">Nadsonia fulvescens var. elongata DSM 6958</name>
    <dbReference type="NCBI Taxonomy" id="857566"/>
    <lineage>
        <taxon>Eukaryota</taxon>
        <taxon>Fungi</taxon>
        <taxon>Dikarya</taxon>
        <taxon>Ascomycota</taxon>
        <taxon>Saccharomycotina</taxon>
        <taxon>Dipodascomycetes</taxon>
        <taxon>Dipodascales</taxon>
        <taxon>Dipodascales incertae sedis</taxon>
        <taxon>Nadsonia</taxon>
    </lineage>
</organism>
<comment type="similarity">
    <text evidence="2">Belongs to the mitochondrion-specific ribosomal protein mL46 family.</text>
</comment>
<evidence type="ECO:0000256" key="1">
    <source>
        <dbReference type="ARBA" id="ARBA00004173"/>
    </source>
</evidence>
<dbReference type="GO" id="GO:0005762">
    <property type="term" value="C:mitochondrial large ribosomal subunit"/>
    <property type="evidence" value="ECO:0007669"/>
    <property type="project" value="TreeGrafter"/>
</dbReference>
<evidence type="ECO:0000256" key="3">
    <source>
        <dbReference type="ARBA" id="ARBA00022946"/>
    </source>
</evidence>
<dbReference type="GO" id="GO:0003735">
    <property type="term" value="F:structural constituent of ribosome"/>
    <property type="evidence" value="ECO:0007669"/>
    <property type="project" value="InterPro"/>
</dbReference>
<evidence type="ECO:0000313" key="10">
    <source>
        <dbReference type="EMBL" id="ODQ66113.1"/>
    </source>
</evidence>
<evidence type="ECO:0000256" key="4">
    <source>
        <dbReference type="ARBA" id="ARBA00022980"/>
    </source>
</evidence>
<keyword evidence="4" id="KW-0689">Ribosomal protein</keyword>
<sequence>MSMNCRQIRLGQALGRISRSYYSTEATSHIPSSTTSSLSTEQGSYVAPSPEQLAESRSKIRAGLILSRTPIVTPEVKPFEESYYNYQQELERRLMWTFPKSFYFKKGSMAEHKFNLAQKKPIQSVKGVFYERGIPDIKLGRERRFKQEVVIPLAEEEGADSGSANGADIDSVARRIMPEPRITEADKSNDVASLSRKLDRTLYLIIKQQKTWKFPSFSLEGDVELLHEAAERGLRQIGGTGMNTWTVSSTPTAVIAGTGSIKEFFIKSHILAGQFSAIKSEIEDFAWLTKEELKEKFDKQYYETLEPVISEQ</sequence>
<reference evidence="10 11" key="1">
    <citation type="journal article" date="2016" name="Proc. Natl. Acad. Sci. U.S.A.">
        <title>Comparative genomics of biotechnologically important yeasts.</title>
        <authorList>
            <person name="Riley R."/>
            <person name="Haridas S."/>
            <person name="Wolfe K.H."/>
            <person name="Lopes M.R."/>
            <person name="Hittinger C.T."/>
            <person name="Goeker M."/>
            <person name="Salamov A.A."/>
            <person name="Wisecaver J.H."/>
            <person name="Long T.M."/>
            <person name="Calvey C.H."/>
            <person name="Aerts A.L."/>
            <person name="Barry K.W."/>
            <person name="Choi C."/>
            <person name="Clum A."/>
            <person name="Coughlan A.Y."/>
            <person name="Deshpande S."/>
            <person name="Douglass A.P."/>
            <person name="Hanson S.J."/>
            <person name="Klenk H.-P."/>
            <person name="LaButti K.M."/>
            <person name="Lapidus A."/>
            <person name="Lindquist E.A."/>
            <person name="Lipzen A.M."/>
            <person name="Meier-Kolthoff J.P."/>
            <person name="Ohm R.A."/>
            <person name="Otillar R.P."/>
            <person name="Pangilinan J.L."/>
            <person name="Peng Y."/>
            <person name="Rokas A."/>
            <person name="Rosa C.A."/>
            <person name="Scheuner C."/>
            <person name="Sibirny A.A."/>
            <person name="Slot J.C."/>
            <person name="Stielow J.B."/>
            <person name="Sun H."/>
            <person name="Kurtzman C.P."/>
            <person name="Blackwell M."/>
            <person name="Grigoriev I.V."/>
            <person name="Jeffries T.W."/>
        </authorList>
    </citation>
    <scope>NUCLEOTIDE SEQUENCE [LARGE SCALE GENOMIC DNA]</scope>
    <source>
        <strain evidence="10 11">DSM 6958</strain>
    </source>
</reference>
<evidence type="ECO:0000256" key="7">
    <source>
        <dbReference type="ARBA" id="ARBA00035190"/>
    </source>
</evidence>
<keyword evidence="5" id="KW-0496">Mitochondrion</keyword>
<name>A0A1E3PL05_9ASCO</name>
<dbReference type="Pfam" id="PF11788">
    <property type="entry name" value="MRP-L46"/>
    <property type="match status" value="1"/>
</dbReference>
<evidence type="ECO:0000313" key="11">
    <source>
        <dbReference type="Proteomes" id="UP000095009"/>
    </source>
</evidence>
<evidence type="ECO:0000256" key="5">
    <source>
        <dbReference type="ARBA" id="ARBA00023128"/>
    </source>
</evidence>
<dbReference type="OrthoDB" id="414075at2759"/>
<keyword evidence="11" id="KW-1185">Reference proteome</keyword>
<feature type="compositionally biased region" description="Low complexity" evidence="8">
    <location>
        <begin position="28"/>
        <end position="44"/>
    </location>
</feature>
<dbReference type="PANTHER" id="PTHR13124:SF12">
    <property type="entry name" value="LARGE RIBOSOMAL SUBUNIT PROTEIN ML46"/>
    <property type="match status" value="1"/>
</dbReference>
<dbReference type="InterPro" id="IPR033650">
    <property type="entry name" value="Ribosomal_mL46_NUDIX"/>
</dbReference>
<dbReference type="AlphaFoldDB" id="A0A1E3PL05"/>
<evidence type="ECO:0000256" key="8">
    <source>
        <dbReference type="SAM" id="MobiDB-lite"/>
    </source>
</evidence>
<evidence type="ECO:0000256" key="6">
    <source>
        <dbReference type="ARBA" id="ARBA00023274"/>
    </source>
</evidence>
<protein>
    <recommendedName>
        <fullName evidence="7">Large ribosomal subunit protein mL46</fullName>
    </recommendedName>
</protein>
<feature type="region of interest" description="Disordered" evidence="8">
    <location>
        <begin position="28"/>
        <end position="51"/>
    </location>
</feature>